<feature type="domain" description="Resolvase/invertase-type recombinase catalytic" evidence="2">
    <location>
        <begin position="2"/>
        <end position="148"/>
    </location>
</feature>
<dbReference type="InterPro" id="IPR025827">
    <property type="entry name" value="Zn_ribbon_recom_dom"/>
</dbReference>
<name>A0ABT1ECK5_9FIRM</name>
<dbReference type="InterPro" id="IPR006119">
    <property type="entry name" value="Resolv_N"/>
</dbReference>
<comment type="caution">
    <text evidence="4">The sequence shown here is derived from an EMBL/GenBank/DDBJ whole genome shotgun (WGS) entry which is preliminary data.</text>
</comment>
<dbReference type="Pfam" id="PF07508">
    <property type="entry name" value="Recombinase"/>
    <property type="match status" value="1"/>
</dbReference>
<feature type="domain" description="Recombinase" evidence="3">
    <location>
        <begin position="156"/>
        <end position="260"/>
    </location>
</feature>
<evidence type="ECO:0000259" key="2">
    <source>
        <dbReference type="PROSITE" id="PS51736"/>
    </source>
</evidence>
<protein>
    <submittedName>
        <fullName evidence="4">Recombinase family protein</fullName>
    </submittedName>
</protein>
<dbReference type="InterPro" id="IPR050639">
    <property type="entry name" value="SSR_resolvase"/>
</dbReference>
<dbReference type="InterPro" id="IPR011109">
    <property type="entry name" value="DNA_bind_recombinase_dom"/>
</dbReference>
<dbReference type="SMART" id="SM00857">
    <property type="entry name" value="Resolvase"/>
    <property type="match status" value="1"/>
</dbReference>
<dbReference type="InterPro" id="IPR038109">
    <property type="entry name" value="DNA_bind_recomb_sf"/>
</dbReference>
<keyword evidence="5" id="KW-1185">Reference proteome</keyword>
<evidence type="ECO:0000313" key="4">
    <source>
        <dbReference type="EMBL" id="MCP1103557.1"/>
    </source>
</evidence>
<sequence length="516" mass="59435">MNGVIYARYSAGPGQTDQSIDGQLRDCMEYAKQNNITIIDNYIDRHISGTDFENRLEFNRLIKDAARNQFSYVIVWKIDRFGRNREEIAINKVKLRKLGVQLLYAKEHIPDGPEGIIMESLLEGMAEYYSAELAQKVKRGMRESVLKGHIVSGNPCFGYNLVNKKYEYNPETAKIVVEIFERYASGETAREIRDSLNERRILNAMGKPFNTHAVYYILRNEKYIGIYRYGDIIQTDVIPRIVPQELWDRVHGILKTNSRNRSKKRCTAIVEFLLTGKLFCGQCKSSVIGESGTGRSNTYYYYKCAAKKNRRTKCSSKNYRKEVLERTVVRTTIEDVLTDDLIEHLIIKIMELQKSDEHSAFLLSLKKQLKTVQNSIDNLIHAVEMGIITDSTKDRLVALEKEKEELNIDISMAKIKKADITENEIRYWLFSFRAGDIDDTAFSIRLINTFVNRVYLYDNYLIIVYNFTDGDGNKKAIEAEIERIEKDYTAQNLFGSDKYSPLDQAGIEPASESSSI</sequence>
<reference evidence="4 5" key="1">
    <citation type="journal article" date="2022" name="Genome Biol. Evol.">
        <title>Host diet, physiology and behaviors set the stage for Lachnospiraceae cladogenesis.</title>
        <authorList>
            <person name="Vera-Ponce De Leon A."/>
            <person name="Schneider M."/>
            <person name="Jahnes B.C."/>
            <person name="Sadowski V."/>
            <person name="Camuy-Velez L.A."/>
            <person name="Duan J."/>
            <person name="Sabree Z.L."/>
        </authorList>
    </citation>
    <scope>NUCLEOTIDE SEQUENCE [LARGE SCALE GENOMIC DNA]</scope>
    <source>
        <strain evidence="4 5">PAL113</strain>
    </source>
</reference>
<dbReference type="InterPro" id="IPR036162">
    <property type="entry name" value="Resolvase-like_N_sf"/>
</dbReference>
<dbReference type="Pfam" id="PF13408">
    <property type="entry name" value="Zn_ribbon_recom"/>
    <property type="match status" value="1"/>
</dbReference>
<dbReference type="CDD" id="cd00338">
    <property type="entry name" value="Ser_Recombinase"/>
    <property type="match status" value="1"/>
</dbReference>
<evidence type="ECO:0000259" key="3">
    <source>
        <dbReference type="PROSITE" id="PS51737"/>
    </source>
</evidence>
<dbReference type="SUPFAM" id="SSF53041">
    <property type="entry name" value="Resolvase-like"/>
    <property type="match status" value="1"/>
</dbReference>
<dbReference type="Gene3D" id="3.90.1750.20">
    <property type="entry name" value="Putative Large Serine Recombinase, Chain B, Domain 2"/>
    <property type="match status" value="1"/>
</dbReference>
<dbReference type="PROSITE" id="PS51737">
    <property type="entry name" value="RECOMBINASE_DNA_BIND"/>
    <property type="match status" value="1"/>
</dbReference>
<evidence type="ECO:0000256" key="1">
    <source>
        <dbReference type="SAM" id="Coils"/>
    </source>
</evidence>
<evidence type="ECO:0000313" key="5">
    <source>
        <dbReference type="Proteomes" id="UP001523566"/>
    </source>
</evidence>
<feature type="coiled-coil region" evidence="1">
    <location>
        <begin position="362"/>
        <end position="416"/>
    </location>
</feature>
<dbReference type="RefSeq" id="WP_262067330.1">
    <property type="nucleotide sequence ID" value="NZ_JAMXOD010000031.1"/>
</dbReference>
<dbReference type="Proteomes" id="UP001523566">
    <property type="component" value="Unassembled WGS sequence"/>
</dbReference>
<organism evidence="4 5">
    <name type="scientific">Aequitasia blattaphilus</name>
    <dbReference type="NCBI Taxonomy" id="2949332"/>
    <lineage>
        <taxon>Bacteria</taxon>
        <taxon>Bacillati</taxon>
        <taxon>Bacillota</taxon>
        <taxon>Clostridia</taxon>
        <taxon>Lachnospirales</taxon>
        <taxon>Lachnospiraceae</taxon>
        <taxon>Aequitasia</taxon>
    </lineage>
</organism>
<accession>A0ABT1ECK5</accession>
<dbReference type="Pfam" id="PF00239">
    <property type="entry name" value="Resolvase"/>
    <property type="match status" value="1"/>
</dbReference>
<dbReference type="PANTHER" id="PTHR30461">
    <property type="entry name" value="DNA-INVERTASE FROM LAMBDOID PROPHAGE"/>
    <property type="match status" value="1"/>
</dbReference>
<dbReference type="Gene3D" id="3.40.50.1390">
    <property type="entry name" value="Resolvase, N-terminal catalytic domain"/>
    <property type="match status" value="1"/>
</dbReference>
<dbReference type="PANTHER" id="PTHR30461:SF23">
    <property type="entry name" value="DNA RECOMBINASE-RELATED"/>
    <property type="match status" value="1"/>
</dbReference>
<keyword evidence="1" id="KW-0175">Coiled coil</keyword>
<gene>
    <name evidence="4" type="ORF">NK125_14235</name>
</gene>
<proteinExistence type="predicted"/>
<dbReference type="EMBL" id="JAMZFW010000031">
    <property type="protein sequence ID" value="MCP1103557.1"/>
    <property type="molecule type" value="Genomic_DNA"/>
</dbReference>
<dbReference type="PROSITE" id="PS51736">
    <property type="entry name" value="RECOMBINASES_3"/>
    <property type="match status" value="1"/>
</dbReference>